<evidence type="ECO:0000313" key="3">
    <source>
        <dbReference type="Proteomes" id="UP000305198"/>
    </source>
</evidence>
<reference evidence="2 3" key="1">
    <citation type="submission" date="2019-04" db="EMBL/GenBank/DDBJ databases">
        <title>Crypto-aerobic microbial life in anoxic (sulfidic) marine sediments.</title>
        <authorList>
            <person name="Bhattacharya S."/>
            <person name="Roy C."/>
            <person name="Mondal N."/>
            <person name="Sarkar J."/>
            <person name="Mandal S."/>
            <person name="Rameez M.J."/>
            <person name="Ghosh W."/>
        </authorList>
    </citation>
    <scope>NUCLEOTIDE SEQUENCE [LARGE SCALE GENOMIC DNA]</scope>
    <source>
        <strain evidence="2 3">SBBB</strain>
    </source>
</reference>
<evidence type="ECO:0000313" key="2">
    <source>
        <dbReference type="EMBL" id="TKA90398.1"/>
    </source>
</evidence>
<dbReference type="RefSeq" id="WP_136869950.1">
    <property type="nucleotide sequence ID" value="NZ_SWAV01000005.1"/>
</dbReference>
<proteinExistence type="predicted"/>
<protein>
    <recommendedName>
        <fullName evidence="4">Lipoprotein SmpA/OmlA domain-containing protein</fullName>
    </recommendedName>
</protein>
<dbReference type="AlphaFoldDB" id="A0A4U0YH18"/>
<feature type="signal peptide" evidence="1">
    <location>
        <begin position="1"/>
        <end position="22"/>
    </location>
</feature>
<gene>
    <name evidence="2" type="ORF">FA869_14885</name>
</gene>
<evidence type="ECO:0000256" key="1">
    <source>
        <dbReference type="SAM" id="SignalP"/>
    </source>
</evidence>
<organism evidence="2 3">
    <name type="scientific">Halopseudomonas bauzanensis</name>
    <dbReference type="NCBI Taxonomy" id="653930"/>
    <lineage>
        <taxon>Bacteria</taxon>
        <taxon>Pseudomonadati</taxon>
        <taxon>Pseudomonadota</taxon>
        <taxon>Gammaproteobacteria</taxon>
        <taxon>Pseudomonadales</taxon>
        <taxon>Pseudomonadaceae</taxon>
        <taxon>Halopseudomonas</taxon>
    </lineage>
</organism>
<feature type="chain" id="PRO_5020464609" description="Lipoprotein SmpA/OmlA domain-containing protein" evidence="1">
    <location>
        <begin position="23"/>
        <end position="97"/>
    </location>
</feature>
<sequence length="97" mass="10523">MRTRLIFIALLGTALLPAAASAECKNFSSSEVRKAVIKKTIMVGMAPGDVKRSWGDPTKIRSAHPGGDEWEYWNPAGDQIVSFGSDGCVIGWRTARD</sequence>
<keyword evidence="1" id="KW-0732">Signal</keyword>
<dbReference type="EMBL" id="SWAV01000005">
    <property type="protein sequence ID" value="TKA90398.1"/>
    <property type="molecule type" value="Genomic_DNA"/>
</dbReference>
<accession>A0A4U0YH18</accession>
<evidence type="ECO:0008006" key="4">
    <source>
        <dbReference type="Google" id="ProtNLM"/>
    </source>
</evidence>
<comment type="caution">
    <text evidence="2">The sequence shown here is derived from an EMBL/GenBank/DDBJ whole genome shotgun (WGS) entry which is preliminary data.</text>
</comment>
<name>A0A4U0YH18_9GAMM</name>
<dbReference type="Proteomes" id="UP000305198">
    <property type="component" value="Unassembled WGS sequence"/>
</dbReference>